<protein>
    <recommendedName>
        <fullName evidence="4">DUF4331 domain-containing protein</fullName>
    </recommendedName>
</protein>
<keyword evidence="1" id="KW-0732">Signal</keyword>
<organism evidence="2 3">
    <name type="scientific">Panacibacter ginsenosidivorans</name>
    <dbReference type="NCBI Taxonomy" id="1813871"/>
    <lineage>
        <taxon>Bacteria</taxon>
        <taxon>Pseudomonadati</taxon>
        <taxon>Bacteroidota</taxon>
        <taxon>Chitinophagia</taxon>
        <taxon>Chitinophagales</taxon>
        <taxon>Chitinophagaceae</taxon>
        <taxon>Panacibacter</taxon>
    </lineage>
</organism>
<feature type="chain" id="PRO_5022728157" description="DUF4331 domain-containing protein" evidence="1">
    <location>
        <begin position="20"/>
        <end position="370"/>
    </location>
</feature>
<dbReference type="OrthoDB" id="931963at2"/>
<evidence type="ECO:0008006" key="4">
    <source>
        <dbReference type="Google" id="ProtNLM"/>
    </source>
</evidence>
<dbReference type="AlphaFoldDB" id="A0A5B8VBI1"/>
<dbReference type="RefSeq" id="WP_147190130.1">
    <property type="nucleotide sequence ID" value="NZ_CP042435.1"/>
</dbReference>
<dbReference type="Proteomes" id="UP000321533">
    <property type="component" value="Chromosome"/>
</dbReference>
<evidence type="ECO:0000313" key="3">
    <source>
        <dbReference type="Proteomes" id="UP000321533"/>
    </source>
</evidence>
<feature type="signal peptide" evidence="1">
    <location>
        <begin position="1"/>
        <end position="19"/>
    </location>
</feature>
<evidence type="ECO:0000256" key="1">
    <source>
        <dbReference type="SAM" id="SignalP"/>
    </source>
</evidence>
<dbReference type="PROSITE" id="PS51257">
    <property type="entry name" value="PROKAR_LIPOPROTEIN"/>
    <property type="match status" value="1"/>
</dbReference>
<name>A0A5B8VBI1_9BACT</name>
<gene>
    <name evidence="2" type="ORF">FRZ67_13590</name>
</gene>
<dbReference type="EMBL" id="CP042435">
    <property type="protein sequence ID" value="QEC68281.1"/>
    <property type="molecule type" value="Genomic_DNA"/>
</dbReference>
<accession>A0A5B8VBI1</accession>
<dbReference type="KEGG" id="pgin:FRZ67_13590"/>
<reference evidence="2 3" key="1">
    <citation type="journal article" date="2016" name="Int. J. Syst. Evol. Microbiol.">
        <title>Panacibacter ginsenosidivorans gen. nov., sp. nov., with ginsenoside converting activity isolated from soil of a ginseng field.</title>
        <authorList>
            <person name="Siddiqi M.Z."/>
            <person name="Muhammad Shafi S."/>
            <person name="Choi K.D."/>
            <person name="Im W.T."/>
        </authorList>
    </citation>
    <scope>NUCLEOTIDE SEQUENCE [LARGE SCALE GENOMIC DNA]</scope>
    <source>
        <strain evidence="2 3">Gsoil1550</strain>
    </source>
</reference>
<proteinExistence type="predicted"/>
<evidence type="ECO:0000313" key="2">
    <source>
        <dbReference type="EMBL" id="QEC68281.1"/>
    </source>
</evidence>
<sequence>MKTIRIGVALLAITLIAFSCSKTELNKPQSQALSAGALNDNSVAGVCGEPIVYTLSDCNGLQYGTLSVSNDDVNLFVTFDVTNPDYKIQKSSLVIGTLAHVTAATDDVAWPKLPKGPYPPDFSNQFKPELSSYTYTIPLSNYESCFDISAFAKLLKRDPVTHKPVDAQFIILQSSTKTGTKKWSTYVEYCKQDCPPPPCGQLTTYTQGGYGNDQGNGTGTAYMIANFDGAFPGGVTVGCSGGFTMVMTNSGAVQTYLPSSSTPAVLTQNYTDDGPNTVLGGQLLTLALSVGFDNYDPNFGAGTQHLADMVIASGDFQGMTVGEFLAIANDVFGGCSTDYTPDQINVAATAINENYDEGKVDNGFLNCPNN</sequence>
<keyword evidence="3" id="KW-1185">Reference proteome</keyword>